<dbReference type="PANTHER" id="PTHR36836:SF1">
    <property type="entry name" value="COLANIC ACID BIOSYNTHESIS PROTEIN WCAK"/>
    <property type="match status" value="1"/>
</dbReference>
<dbReference type="AlphaFoldDB" id="A0A3G2R6T1"/>
<keyword evidence="2" id="KW-0808">Transferase</keyword>
<dbReference type="InterPro" id="IPR007345">
    <property type="entry name" value="Polysacch_pyruvyl_Trfase"/>
</dbReference>
<protein>
    <submittedName>
        <fullName evidence="2">Polysaccharide pyruvyl transferase CsaB</fullName>
    </submittedName>
</protein>
<dbReference type="InterPro" id="IPR019896">
    <property type="entry name" value="Polysacch_pyruvyl_Trfase_CsaB"/>
</dbReference>
<dbReference type="PANTHER" id="PTHR36836">
    <property type="entry name" value="COLANIC ACID BIOSYNTHESIS PROTEIN WCAK"/>
    <property type="match status" value="1"/>
</dbReference>
<feature type="domain" description="Polysaccharide pyruvyl transferase" evidence="1">
    <location>
        <begin position="14"/>
        <end position="298"/>
    </location>
</feature>
<reference evidence="2 3" key="1">
    <citation type="submission" date="2018-10" db="EMBL/GenBank/DDBJ databases">
        <authorList>
            <person name="Zhang X."/>
        </authorList>
    </citation>
    <scope>NUCLEOTIDE SEQUENCE [LARGE SCALE GENOMIC DNA]</scope>
    <source>
        <strain evidence="2 3">SK-G1</strain>
    </source>
</reference>
<dbReference type="RefSeq" id="WP_120766252.1">
    <property type="nucleotide sequence ID" value="NZ_CP033169.1"/>
</dbReference>
<dbReference type="EMBL" id="CP033169">
    <property type="protein sequence ID" value="AYO31093.1"/>
    <property type="molecule type" value="Genomic_DNA"/>
</dbReference>
<dbReference type="Pfam" id="PF04230">
    <property type="entry name" value="PS_pyruv_trans"/>
    <property type="match status" value="1"/>
</dbReference>
<sequence length="363" mass="40134">MAEVVLSGYYGFDNLGDEAVLYAIVSALRHEVPQLKITVLSHNPKRTASLYGIKAVNRWKLSEVAGALKRADMLISGGGSLLQDVTSPSSLLYYLGVISLARAFKKKIFFYAQGFGPVNRPWARWLVRRVAQKVDFITLRDEESAEDLRSLGIRQPPVIVTADPVLGLDLSSVDKDTGVAVLRRTGADLDRPLVGLALRRWKSEEIYLPAVAGLADRLLEEGALPVFIPFHQPDDLDTAKQAIRLMRRPGAVLLDRPLTVEEMLSVTGFLSLMVGMRLHSLIMAAVCGRPVVGISYDPKVDRFLRLIGAPPALKVQDVSLKDLYMLVKARMETGQTPEERSMMTDLKDRALQSAKLATRCLNK</sequence>
<dbReference type="KEGG" id="bacg:D2962_11230"/>
<evidence type="ECO:0000259" key="1">
    <source>
        <dbReference type="Pfam" id="PF04230"/>
    </source>
</evidence>
<dbReference type="NCBIfam" id="TIGR03609">
    <property type="entry name" value="S_layer_CsaB"/>
    <property type="match status" value="1"/>
</dbReference>
<dbReference type="Gene3D" id="3.40.50.2000">
    <property type="entry name" value="Glycogen Phosphorylase B"/>
    <property type="match status" value="1"/>
</dbReference>
<gene>
    <name evidence="2" type="primary">csaB</name>
    <name evidence="2" type="ORF">D2962_11230</name>
</gene>
<keyword evidence="3" id="KW-1185">Reference proteome</keyword>
<evidence type="ECO:0000313" key="2">
    <source>
        <dbReference type="EMBL" id="AYO31093.1"/>
    </source>
</evidence>
<dbReference type="Proteomes" id="UP000280960">
    <property type="component" value="Chromosome"/>
</dbReference>
<name>A0A3G2R6T1_9FIRM</name>
<dbReference type="SUPFAM" id="SSF53756">
    <property type="entry name" value="UDP-Glycosyltransferase/glycogen phosphorylase"/>
    <property type="match status" value="1"/>
</dbReference>
<accession>A0A3G2R6T1</accession>
<organism evidence="2 3">
    <name type="scientific">Biomaibacter acetigenes</name>
    <dbReference type="NCBI Taxonomy" id="2316383"/>
    <lineage>
        <taxon>Bacteria</taxon>
        <taxon>Bacillati</taxon>
        <taxon>Bacillota</taxon>
        <taxon>Clostridia</taxon>
        <taxon>Thermosediminibacterales</taxon>
        <taxon>Tepidanaerobacteraceae</taxon>
        <taxon>Biomaibacter</taxon>
    </lineage>
</organism>
<dbReference type="GO" id="GO:0016740">
    <property type="term" value="F:transferase activity"/>
    <property type="evidence" value="ECO:0007669"/>
    <property type="project" value="UniProtKB-KW"/>
</dbReference>
<proteinExistence type="predicted"/>
<evidence type="ECO:0000313" key="3">
    <source>
        <dbReference type="Proteomes" id="UP000280960"/>
    </source>
</evidence>